<dbReference type="SUPFAM" id="SSF56349">
    <property type="entry name" value="DNA breaking-rejoining enzymes"/>
    <property type="match status" value="1"/>
</dbReference>
<keyword evidence="6 9" id="KW-0238">DNA-binding</keyword>
<gene>
    <name evidence="9" type="primary">xerC</name>
    <name evidence="12" type="ORF">IED13_15880</name>
</gene>
<evidence type="ECO:0000256" key="5">
    <source>
        <dbReference type="ARBA" id="ARBA00022908"/>
    </source>
</evidence>
<feature type="active site" evidence="9">
    <location>
        <position position="252"/>
    </location>
</feature>
<dbReference type="InterPro" id="IPR002104">
    <property type="entry name" value="Integrase_catalytic"/>
</dbReference>
<dbReference type="Gene3D" id="1.10.443.10">
    <property type="entry name" value="Intergrase catalytic core"/>
    <property type="match status" value="1"/>
</dbReference>
<dbReference type="GO" id="GO:0007059">
    <property type="term" value="P:chromosome segregation"/>
    <property type="evidence" value="ECO:0007669"/>
    <property type="project" value="UniProtKB-UniRule"/>
</dbReference>
<dbReference type="PROSITE" id="PS51898">
    <property type="entry name" value="TYR_RECOMBINASE"/>
    <property type="match status" value="1"/>
</dbReference>
<evidence type="ECO:0000256" key="8">
    <source>
        <dbReference type="ARBA" id="ARBA00023306"/>
    </source>
</evidence>
<accession>A0A927EC00</accession>
<evidence type="ECO:0000256" key="1">
    <source>
        <dbReference type="ARBA" id="ARBA00004496"/>
    </source>
</evidence>
<evidence type="ECO:0000256" key="7">
    <source>
        <dbReference type="ARBA" id="ARBA00023172"/>
    </source>
</evidence>
<comment type="function">
    <text evidence="9">Site-specific tyrosine recombinase, which acts by catalyzing the cutting and rejoining of the recombining DNA molecules. The XerC-XerD complex is essential to convert dimers of the bacterial chromosome into monomers to permit their segregation at cell division. It also contributes to the segregational stability of plasmids.</text>
</comment>
<dbReference type="RefSeq" id="WP_191124736.1">
    <property type="nucleotide sequence ID" value="NZ_JACXWY010000009.1"/>
</dbReference>
<name>A0A927EC00_9HYPH</name>
<dbReference type="InterPro" id="IPR023009">
    <property type="entry name" value="Tyrosine_recombinase_XerC/XerD"/>
</dbReference>
<feature type="active site" evidence="9">
    <location>
        <position position="184"/>
    </location>
</feature>
<dbReference type="GO" id="GO:0051301">
    <property type="term" value="P:cell division"/>
    <property type="evidence" value="ECO:0007669"/>
    <property type="project" value="UniProtKB-KW"/>
</dbReference>
<comment type="caution">
    <text evidence="12">The sequence shown here is derived from an EMBL/GenBank/DDBJ whole genome shotgun (WGS) entry which is preliminary data.</text>
</comment>
<dbReference type="InterPro" id="IPR013762">
    <property type="entry name" value="Integrase-like_cat_sf"/>
</dbReference>
<dbReference type="GO" id="GO:0006313">
    <property type="term" value="P:DNA transposition"/>
    <property type="evidence" value="ECO:0007669"/>
    <property type="project" value="UniProtKB-UniRule"/>
</dbReference>
<evidence type="ECO:0000259" key="10">
    <source>
        <dbReference type="PROSITE" id="PS51898"/>
    </source>
</evidence>
<dbReference type="EMBL" id="JACXWY010000009">
    <property type="protein sequence ID" value="MBD3847190.1"/>
    <property type="molecule type" value="Genomic_DNA"/>
</dbReference>
<evidence type="ECO:0000259" key="11">
    <source>
        <dbReference type="PROSITE" id="PS51900"/>
    </source>
</evidence>
<feature type="domain" description="Core-binding (CB)" evidence="11">
    <location>
        <begin position="2"/>
        <end position="93"/>
    </location>
</feature>
<comment type="similarity">
    <text evidence="9">Belongs to the 'phage' integrase family. XerC subfamily.</text>
</comment>
<evidence type="ECO:0000256" key="6">
    <source>
        <dbReference type="ARBA" id="ARBA00023125"/>
    </source>
</evidence>
<proteinExistence type="inferred from homology"/>
<dbReference type="GO" id="GO:0009037">
    <property type="term" value="F:tyrosine-based site-specific recombinase activity"/>
    <property type="evidence" value="ECO:0007669"/>
    <property type="project" value="UniProtKB-UniRule"/>
</dbReference>
<keyword evidence="4 9" id="KW-0159">Chromosome partition</keyword>
<evidence type="ECO:0000256" key="9">
    <source>
        <dbReference type="HAMAP-Rule" id="MF_01808"/>
    </source>
</evidence>
<comment type="subunit">
    <text evidence="9">Forms a cyclic heterotetrameric complex composed of two molecules of XerC and two molecules of XerD.</text>
</comment>
<dbReference type="InterPro" id="IPR050090">
    <property type="entry name" value="Tyrosine_recombinase_XerCD"/>
</dbReference>
<protein>
    <recommendedName>
        <fullName evidence="9">Tyrosine recombinase XerC</fullName>
    </recommendedName>
</protein>
<evidence type="ECO:0000313" key="12">
    <source>
        <dbReference type="EMBL" id="MBD3847190.1"/>
    </source>
</evidence>
<dbReference type="AlphaFoldDB" id="A0A927EC00"/>
<dbReference type="InterPro" id="IPR010998">
    <property type="entry name" value="Integrase_recombinase_N"/>
</dbReference>
<dbReference type="PROSITE" id="PS51900">
    <property type="entry name" value="CB"/>
    <property type="match status" value="1"/>
</dbReference>
<keyword evidence="8 9" id="KW-0131">Cell cycle</keyword>
<feature type="active site" evidence="9">
    <location>
        <position position="255"/>
    </location>
</feature>
<dbReference type="Proteomes" id="UP000619295">
    <property type="component" value="Unassembled WGS sequence"/>
</dbReference>
<evidence type="ECO:0000256" key="3">
    <source>
        <dbReference type="ARBA" id="ARBA00022618"/>
    </source>
</evidence>
<keyword evidence="7 9" id="KW-0233">DNA recombination</keyword>
<dbReference type="PANTHER" id="PTHR30349:SF90">
    <property type="entry name" value="TYROSINE RECOMBINASE XERD"/>
    <property type="match status" value="1"/>
</dbReference>
<dbReference type="Pfam" id="PF00589">
    <property type="entry name" value="Phage_integrase"/>
    <property type="match status" value="1"/>
</dbReference>
<dbReference type="PANTHER" id="PTHR30349">
    <property type="entry name" value="PHAGE INTEGRASE-RELATED"/>
    <property type="match status" value="1"/>
</dbReference>
<dbReference type="InterPro" id="IPR044068">
    <property type="entry name" value="CB"/>
</dbReference>
<feature type="active site" description="O-(3'-phospho-DNA)-tyrosine intermediate" evidence="9">
    <location>
        <position position="287"/>
    </location>
</feature>
<dbReference type="Pfam" id="PF02899">
    <property type="entry name" value="Phage_int_SAM_1"/>
    <property type="match status" value="1"/>
</dbReference>
<dbReference type="HAMAP" id="MF_01808">
    <property type="entry name" value="Recomb_XerC_XerD"/>
    <property type="match status" value="1"/>
</dbReference>
<feature type="active site" evidence="9">
    <location>
        <position position="278"/>
    </location>
</feature>
<feature type="domain" description="Tyr recombinase" evidence="10">
    <location>
        <begin position="114"/>
        <end position="300"/>
    </location>
</feature>
<feature type="active site" evidence="9">
    <location>
        <position position="159"/>
    </location>
</feature>
<dbReference type="GO" id="GO:0005737">
    <property type="term" value="C:cytoplasm"/>
    <property type="evidence" value="ECO:0007669"/>
    <property type="project" value="UniProtKB-SubCell"/>
</dbReference>
<dbReference type="GO" id="GO:0003677">
    <property type="term" value="F:DNA binding"/>
    <property type="evidence" value="ECO:0007669"/>
    <property type="project" value="UniProtKB-UniRule"/>
</dbReference>
<reference evidence="12" key="1">
    <citation type="submission" date="2020-09" db="EMBL/GenBank/DDBJ databases">
        <title>Bosea spartocytisi sp. nov. a root nodule endophyte of Spartocytisus supranubius in the high mountain ecosystem fo the Teide National Park (Canary Islands, Spain).</title>
        <authorList>
            <person name="Pulido-Suarez L."/>
            <person name="Peix A."/>
            <person name="Igual J.M."/>
            <person name="Socas-Perez N."/>
            <person name="Velazquez E."/>
            <person name="Flores-Felix J.D."/>
            <person name="Leon-Barrios M."/>
        </authorList>
    </citation>
    <scope>NUCLEOTIDE SEQUENCE</scope>
    <source>
        <strain evidence="12">SSUT16</strain>
    </source>
</reference>
<sequence>MTDFDSFRQDWLTHLSAERRLSPKTLEAYGRDLGQFTAFLTGHLGGAPSLADIAALKPVDLRAFLGQRRRDGVGNRTLMRQLAALRSFARFGERSGKLTAAAFAATRGPRLGKSLPRPLEPASARAVTQADTRAGEEREQWILARDAAVLGLLYGSGLRISEALSLARAQAPQSAGETLTVIGKGSKTRMVPVLPVVVAAIAEYLKLCPWRLPLEGPLFVGAKGGPLSPRIIQLAVEGLRGALGLPSSATPHSLRHSFATHLLGRGGDLRAIQELLGHASLSTTQIYTRVDSARLMAAYDAAHPRAGR</sequence>
<keyword evidence="5 9" id="KW-0229">DNA integration</keyword>
<comment type="subcellular location">
    <subcellularLocation>
        <location evidence="1 9">Cytoplasm</location>
    </subcellularLocation>
</comment>
<organism evidence="12 13">
    <name type="scientific">Bosea spartocytisi</name>
    <dbReference type="NCBI Taxonomy" id="2773451"/>
    <lineage>
        <taxon>Bacteria</taxon>
        <taxon>Pseudomonadati</taxon>
        <taxon>Pseudomonadota</taxon>
        <taxon>Alphaproteobacteria</taxon>
        <taxon>Hyphomicrobiales</taxon>
        <taxon>Boseaceae</taxon>
        <taxon>Bosea</taxon>
    </lineage>
</organism>
<keyword evidence="3 9" id="KW-0132">Cell division</keyword>
<evidence type="ECO:0000313" key="13">
    <source>
        <dbReference type="Proteomes" id="UP000619295"/>
    </source>
</evidence>
<evidence type="ECO:0000256" key="2">
    <source>
        <dbReference type="ARBA" id="ARBA00022490"/>
    </source>
</evidence>
<dbReference type="Gene3D" id="1.10.150.130">
    <property type="match status" value="1"/>
</dbReference>
<dbReference type="SUPFAM" id="SSF47823">
    <property type="entry name" value="lambda integrase-like, N-terminal domain"/>
    <property type="match status" value="1"/>
</dbReference>
<dbReference type="InterPro" id="IPR004107">
    <property type="entry name" value="Integrase_SAM-like_N"/>
</dbReference>
<keyword evidence="2 9" id="KW-0963">Cytoplasm</keyword>
<evidence type="ECO:0000256" key="4">
    <source>
        <dbReference type="ARBA" id="ARBA00022829"/>
    </source>
</evidence>
<keyword evidence="13" id="KW-1185">Reference proteome</keyword>
<dbReference type="InterPro" id="IPR011010">
    <property type="entry name" value="DNA_brk_join_enz"/>
</dbReference>